<accession>A0AA96GD58</accession>
<dbReference type="RefSeq" id="WP_312642621.1">
    <property type="nucleotide sequence ID" value="NZ_CP116967.1"/>
</dbReference>
<sequence>MSPQEWLNVLKSAYLQGFIRRGGSAVKFAVVEEAQNAKAVSVGVEALSREEGFVTIHADSHCTKVQLIDLLFKEMARQIEWDAWAFEYVKKLFREHQWKIPERREECCWSSLASLNGCDEPTMHREVNAWLEGSLFQDFHMSREFRLAMIQLCLAQLELPDSPSKESAAIKAWLRGELKQMATLKKILIFEKVTRSNARDLIVSLAHWTRLLGKPGMVLTIDISAFTGGKEAGATCLNYSPSAVMDAYEMLRQFIDGSDEIEGLLVVIVTSQAFLSDQRLGLNRYEALKLRIWDDVRDKTRQNPFAPMVRLTNQTAVFAESSLLARVGNRKEDVQHQRVIESLRAGVPSPGVVQSLGCPQPMVKSKFQQMLQDAQASIHKGWTTKGMLIEGGFGTGKSHLLESLRRMALESRFVCSKVVISKETPLYSPALMFRSAIESADIPEKRGDVLAEVAADLNFKSPQYANFYEWVHRQGGEIDGRFAASVFLYERMGNDPELRHRIIRFWAGDPLTDAEIKRLLKACDASISYRFERVSPMEMALQRFKFVSRLMIAAGYSGWILLIDEAEIIGRYSFKQRAQSYAELARWLGRLEASSFADLGYKSGLAAVMALTDDFQSAILDEKGDREKVPEKLRESGSETDLVLSRQAEQGMRLIECERIPLVGPYDQLVEEIYHKIRAIHGAAYGWEPPQVPTIERLSSTRMREYVKGWITEWDLTRLDPTQKVDIELTEIRQDYSEDSELEGDEEDLLHPALSESN</sequence>
<feature type="compositionally biased region" description="Acidic residues" evidence="1">
    <location>
        <begin position="737"/>
        <end position="748"/>
    </location>
</feature>
<organism evidence="2 3">
    <name type="scientific">Candidatus Nitrospira allomarina</name>
    <dbReference type="NCBI Taxonomy" id="3020900"/>
    <lineage>
        <taxon>Bacteria</taxon>
        <taxon>Pseudomonadati</taxon>
        <taxon>Nitrospirota</taxon>
        <taxon>Nitrospiria</taxon>
        <taxon>Nitrospirales</taxon>
        <taxon>Nitrospiraceae</taxon>
        <taxon>Nitrospira</taxon>
    </lineage>
</organism>
<feature type="region of interest" description="Disordered" evidence="1">
    <location>
        <begin position="734"/>
        <end position="758"/>
    </location>
</feature>
<dbReference type="KEGG" id="nall:PP769_17560"/>
<proteinExistence type="predicted"/>
<protein>
    <submittedName>
        <fullName evidence="2">DUF2791 family P-loop domain-containing protein</fullName>
    </submittedName>
</protein>
<dbReference type="Proteomes" id="UP001302719">
    <property type="component" value="Chromosome"/>
</dbReference>
<evidence type="ECO:0000256" key="1">
    <source>
        <dbReference type="SAM" id="MobiDB-lite"/>
    </source>
</evidence>
<evidence type="ECO:0000313" key="2">
    <source>
        <dbReference type="EMBL" id="WNM57755.1"/>
    </source>
</evidence>
<evidence type="ECO:0000313" key="3">
    <source>
        <dbReference type="Proteomes" id="UP001302719"/>
    </source>
</evidence>
<gene>
    <name evidence="2" type="ORF">PP769_17560</name>
</gene>
<keyword evidence="3" id="KW-1185">Reference proteome</keyword>
<dbReference type="InterPro" id="IPR021228">
    <property type="entry name" value="BrxD"/>
</dbReference>
<name>A0AA96GD58_9BACT</name>
<reference evidence="2 3" key="1">
    <citation type="submission" date="2023-01" db="EMBL/GenBank/DDBJ databases">
        <title>Cultivation and genomic characterization of new, ubiquitous marine nitrite-oxidizing bacteria from the Nitrospirales.</title>
        <authorList>
            <person name="Mueller A.J."/>
            <person name="Daebeler A."/>
            <person name="Herbold C.W."/>
            <person name="Kirkegaard R.H."/>
            <person name="Daims H."/>
        </authorList>
    </citation>
    <scope>NUCLEOTIDE SEQUENCE [LARGE SCALE GENOMIC DNA]</scope>
    <source>
        <strain evidence="2 3">VA</strain>
    </source>
</reference>
<dbReference type="EMBL" id="CP116967">
    <property type="protein sequence ID" value="WNM57755.1"/>
    <property type="molecule type" value="Genomic_DNA"/>
</dbReference>
<dbReference type="Pfam" id="PF10923">
    <property type="entry name" value="BrxC_BrxD"/>
    <property type="match status" value="3"/>
</dbReference>
<dbReference type="AlphaFoldDB" id="A0AA96GD58"/>